<dbReference type="InterPro" id="IPR015590">
    <property type="entry name" value="Aldehyde_DH_dom"/>
</dbReference>
<protein>
    <submittedName>
        <fullName evidence="6">BetB protein</fullName>
    </submittedName>
</protein>
<feature type="domain" description="Aldehyde dehydrogenase" evidence="5">
    <location>
        <begin position="34"/>
        <end position="496"/>
    </location>
</feature>
<dbReference type="Gene3D" id="3.40.605.10">
    <property type="entry name" value="Aldehyde Dehydrogenase, Chain A, domain 1"/>
    <property type="match status" value="1"/>
</dbReference>
<dbReference type="FunFam" id="3.40.309.10:FF:000012">
    <property type="entry name" value="Betaine aldehyde dehydrogenase"/>
    <property type="match status" value="1"/>
</dbReference>
<gene>
    <name evidence="6" type="ORF">SBD_6399</name>
</gene>
<evidence type="ECO:0000313" key="6">
    <source>
        <dbReference type="EMBL" id="EMF51877.1"/>
    </source>
</evidence>
<organism evidence="6 7">
    <name type="scientific">Streptomyces bottropensis ATCC 25435</name>
    <dbReference type="NCBI Taxonomy" id="1054862"/>
    <lineage>
        <taxon>Bacteria</taxon>
        <taxon>Bacillati</taxon>
        <taxon>Actinomycetota</taxon>
        <taxon>Actinomycetes</taxon>
        <taxon>Kitasatosporales</taxon>
        <taxon>Streptomycetaceae</taxon>
        <taxon>Streptomyces</taxon>
    </lineage>
</organism>
<reference evidence="7" key="1">
    <citation type="journal article" date="2013" name="Genome Announc.">
        <title>Draft Genome Sequence of Streptomyces bottropensis ATCC 25435, a Bottromycin-Producing Actinomycete.</title>
        <authorList>
            <person name="Zhang H."/>
            <person name="Zhou W."/>
            <person name="Zhuang Y."/>
            <person name="Liang X."/>
            <person name="Liu T."/>
        </authorList>
    </citation>
    <scope>NUCLEOTIDE SEQUENCE [LARGE SCALE GENOMIC DNA]</scope>
    <source>
        <strain evidence="7">ATCC 25435</strain>
    </source>
</reference>
<dbReference type="SUPFAM" id="SSF53720">
    <property type="entry name" value="ALDH-like"/>
    <property type="match status" value="1"/>
</dbReference>
<proteinExistence type="inferred from homology"/>
<dbReference type="EMBL" id="KB405095">
    <property type="protein sequence ID" value="EMF51877.1"/>
    <property type="molecule type" value="Genomic_DNA"/>
</dbReference>
<dbReference type="PANTHER" id="PTHR11699">
    <property type="entry name" value="ALDEHYDE DEHYDROGENASE-RELATED"/>
    <property type="match status" value="1"/>
</dbReference>
<dbReference type="InterPro" id="IPR029510">
    <property type="entry name" value="Ald_DH_CS_GLU"/>
</dbReference>
<dbReference type="FunFam" id="3.40.605.10:FF:000007">
    <property type="entry name" value="NAD/NADP-dependent betaine aldehyde dehydrogenase"/>
    <property type="match status" value="1"/>
</dbReference>
<dbReference type="InterPro" id="IPR016163">
    <property type="entry name" value="Ald_DH_C"/>
</dbReference>
<dbReference type="Pfam" id="PF00171">
    <property type="entry name" value="Aldedh"/>
    <property type="match status" value="1"/>
</dbReference>
<accession>M3D6P4</accession>
<evidence type="ECO:0000259" key="5">
    <source>
        <dbReference type="Pfam" id="PF00171"/>
    </source>
</evidence>
<dbReference type="GO" id="GO:0016620">
    <property type="term" value="F:oxidoreductase activity, acting on the aldehyde or oxo group of donors, NAD or NADP as acceptor"/>
    <property type="evidence" value="ECO:0007669"/>
    <property type="project" value="InterPro"/>
</dbReference>
<evidence type="ECO:0000256" key="3">
    <source>
        <dbReference type="PROSITE-ProRule" id="PRU10007"/>
    </source>
</evidence>
<evidence type="ECO:0000313" key="7">
    <source>
        <dbReference type="Proteomes" id="UP000030760"/>
    </source>
</evidence>
<dbReference type="InterPro" id="IPR016161">
    <property type="entry name" value="Ald_DH/histidinol_DH"/>
</dbReference>
<dbReference type="Proteomes" id="UP000030760">
    <property type="component" value="Unassembled WGS sequence"/>
</dbReference>
<evidence type="ECO:0000256" key="4">
    <source>
        <dbReference type="RuleBase" id="RU003345"/>
    </source>
</evidence>
<evidence type="ECO:0000256" key="2">
    <source>
        <dbReference type="ARBA" id="ARBA00023002"/>
    </source>
</evidence>
<name>M3D6P4_9ACTN</name>
<evidence type="ECO:0000256" key="1">
    <source>
        <dbReference type="ARBA" id="ARBA00009986"/>
    </source>
</evidence>
<dbReference type="InterPro" id="IPR016162">
    <property type="entry name" value="Ald_DH_N"/>
</dbReference>
<sequence>MAINAEASLIKAEEWAMTTTFESGPGRLFIGGQWLDATDGARADVIDPSTGQVVTTVAEAGAADVDAAVRAAREAFDSGTWSGLSGRERGRILHRVAESIRENADEIAALESRDVGKPITLAHAVDVTNAANDYEYYASLAWSLDGSARDVPNNRLAYTRRGPIGVVGAITPFNFPLILAGSKIAPALAAGNTVVHKPAEETPLSALYMAGLLQRAGVPDGVYNVVTGTGPVAGEALLRNPGVDKIAFTGSTATGRHAASVAGEGLKQVTMELGGNAAHLVFEDADIEKAIGAIIKGFVFNTGQFCMGGPRLLVARSVHDTVLGILAEAVPGVPLGDPRRPETVIGPMAGERHLKKVEEYVELARKEGGRIVCGGERLDLDGGYYYKPTVIADLANDSRVVQEEVFGPVLTVQPFDSEDEAVELANSTPYGLASGIQTTDLARAHRVADRLQAGIVWVNDWPMLDPAVPFGGVKASGFGREYGPEALESYTQVKSVVVSLD</sequence>
<comment type="similarity">
    <text evidence="1 4">Belongs to the aldehyde dehydrogenase family.</text>
</comment>
<dbReference type="AlphaFoldDB" id="M3D6P4"/>
<dbReference type="PROSITE" id="PS00687">
    <property type="entry name" value="ALDEHYDE_DEHYDR_GLU"/>
    <property type="match status" value="1"/>
</dbReference>
<dbReference type="Gene3D" id="3.40.309.10">
    <property type="entry name" value="Aldehyde Dehydrogenase, Chain A, domain 2"/>
    <property type="match status" value="1"/>
</dbReference>
<feature type="active site" evidence="3">
    <location>
        <position position="272"/>
    </location>
</feature>
<keyword evidence="2 4" id="KW-0560">Oxidoreductase</keyword>